<name>A0A6J5M547_9CAUD</name>
<dbReference type="Gene3D" id="1.10.10.10">
    <property type="entry name" value="Winged helix-like DNA-binding domain superfamily/Winged helix DNA-binding domain"/>
    <property type="match status" value="1"/>
</dbReference>
<evidence type="ECO:0000313" key="1">
    <source>
        <dbReference type="EMBL" id="CAB4141858.1"/>
    </source>
</evidence>
<dbReference type="EMBL" id="LR796397">
    <property type="protein sequence ID" value="CAB4141858.1"/>
    <property type="molecule type" value="Genomic_DNA"/>
</dbReference>
<dbReference type="InterPro" id="IPR036388">
    <property type="entry name" value="WH-like_DNA-bd_sf"/>
</dbReference>
<proteinExistence type="predicted"/>
<accession>A0A6J5M547</accession>
<reference evidence="1" key="1">
    <citation type="submission" date="2020-04" db="EMBL/GenBank/DDBJ databases">
        <authorList>
            <person name="Chiriac C."/>
            <person name="Salcher M."/>
            <person name="Ghai R."/>
            <person name="Kavagutti S V."/>
        </authorList>
    </citation>
    <scope>NUCLEOTIDE SEQUENCE</scope>
</reference>
<sequence length="63" mass="7275">MIIHYDNEMLIVPEPEPLHLNLKHQAKVEAILILREDFALTWSAIAERMGMSEGAIRHLLNQI</sequence>
<gene>
    <name evidence="1" type="ORF">UFOVP428_2</name>
</gene>
<organism evidence="1">
    <name type="scientific">uncultured Caudovirales phage</name>
    <dbReference type="NCBI Taxonomy" id="2100421"/>
    <lineage>
        <taxon>Viruses</taxon>
        <taxon>Duplodnaviria</taxon>
        <taxon>Heunggongvirae</taxon>
        <taxon>Uroviricota</taxon>
        <taxon>Caudoviricetes</taxon>
        <taxon>Peduoviridae</taxon>
        <taxon>Maltschvirus</taxon>
        <taxon>Maltschvirus maltsch</taxon>
    </lineage>
</organism>
<protein>
    <submittedName>
        <fullName evidence="1">Uncharacterized protein</fullName>
    </submittedName>
</protein>